<protein>
    <submittedName>
        <fullName evidence="1">Uncharacterized protein</fullName>
    </submittedName>
</protein>
<name>A0A540L9T3_MALBA</name>
<gene>
    <name evidence="1" type="ORF">C1H46_031207</name>
</gene>
<dbReference type="Proteomes" id="UP000315295">
    <property type="component" value="Unassembled WGS sequence"/>
</dbReference>
<reference evidence="1 2" key="1">
    <citation type="journal article" date="2019" name="G3 (Bethesda)">
        <title>Sequencing of a Wild Apple (Malus baccata) Genome Unravels the Differences Between Cultivated and Wild Apple Species Regarding Disease Resistance and Cold Tolerance.</title>
        <authorList>
            <person name="Chen X."/>
        </authorList>
    </citation>
    <scope>NUCLEOTIDE SEQUENCE [LARGE SCALE GENOMIC DNA]</scope>
    <source>
        <strain evidence="2">cv. Shandingzi</strain>
        <tissue evidence="1">Leaves</tissue>
    </source>
</reference>
<dbReference type="AlphaFoldDB" id="A0A540L9T3"/>
<dbReference type="EMBL" id="VIEB01000686">
    <property type="protein sequence ID" value="TQD83244.1"/>
    <property type="molecule type" value="Genomic_DNA"/>
</dbReference>
<keyword evidence="2" id="KW-1185">Reference proteome</keyword>
<sequence>MFDVLLQVLLRDVGVGKSSLVLPFVKGQFVEFQGRMDKGREREDWGAFFGVNGLPHRVGEQRMSGGGMGEERVFSFVI</sequence>
<proteinExistence type="predicted"/>
<accession>A0A540L9T3</accession>
<comment type="caution">
    <text evidence="1">The sequence shown here is derived from an EMBL/GenBank/DDBJ whole genome shotgun (WGS) entry which is preliminary data.</text>
</comment>
<evidence type="ECO:0000313" key="1">
    <source>
        <dbReference type="EMBL" id="TQD83244.1"/>
    </source>
</evidence>
<evidence type="ECO:0000313" key="2">
    <source>
        <dbReference type="Proteomes" id="UP000315295"/>
    </source>
</evidence>
<organism evidence="1 2">
    <name type="scientific">Malus baccata</name>
    <name type="common">Siberian crab apple</name>
    <name type="synonym">Pyrus baccata</name>
    <dbReference type="NCBI Taxonomy" id="106549"/>
    <lineage>
        <taxon>Eukaryota</taxon>
        <taxon>Viridiplantae</taxon>
        <taxon>Streptophyta</taxon>
        <taxon>Embryophyta</taxon>
        <taxon>Tracheophyta</taxon>
        <taxon>Spermatophyta</taxon>
        <taxon>Magnoliopsida</taxon>
        <taxon>eudicotyledons</taxon>
        <taxon>Gunneridae</taxon>
        <taxon>Pentapetalae</taxon>
        <taxon>rosids</taxon>
        <taxon>fabids</taxon>
        <taxon>Rosales</taxon>
        <taxon>Rosaceae</taxon>
        <taxon>Amygdaloideae</taxon>
        <taxon>Maleae</taxon>
        <taxon>Malus</taxon>
    </lineage>
</organism>